<keyword evidence="1" id="KW-0732">Signal</keyword>
<evidence type="ECO:0000259" key="2">
    <source>
        <dbReference type="Pfam" id="PF03572"/>
    </source>
</evidence>
<proteinExistence type="predicted"/>
<dbReference type="InterPro" id="IPR052766">
    <property type="entry name" value="S41A_metabolite_peptidase"/>
</dbReference>
<dbReference type="Pfam" id="PF03572">
    <property type="entry name" value="Peptidase_S41"/>
    <property type="match status" value="1"/>
</dbReference>
<gene>
    <name evidence="4" type="ORF">TEQG_01317</name>
</gene>
<evidence type="ECO:0000313" key="4">
    <source>
        <dbReference type="EMBL" id="EGE02278.1"/>
    </source>
</evidence>
<dbReference type="Proteomes" id="UP000009169">
    <property type="component" value="Unassembled WGS sequence"/>
</dbReference>
<dbReference type="PANTHER" id="PTHR37049:SF4">
    <property type="entry name" value="RHODANESE DOMAIN-CONTAINING PROTEIN"/>
    <property type="match status" value="1"/>
</dbReference>
<protein>
    <submittedName>
        <fullName evidence="4">Uncharacterized protein</fullName>
    </submittedName>
</protein>
<dbReference type="EMBL" id="DS995721">
    <property type="protein sequence ID" value="EGE02278.1"/>
    <property type="molecule type" value="Genomic_DNA"/>
</dbReference>
<evidence type="ECO:0000256" key="1">
    <source>
        <dbReference type="SAM" id="SignalP"/>
    </source>
</evidence>
<feature type="domain" description="CPAF-like PDZ" evidence="3">
    <location>
        <begin position="157"/>
        <end position="278"/>
    </location>
</feature>
<reference evidence="5" key="1">
    <citation type="journal article" date="2012" name="MBio">
        <title>Comparative genome analysis of Trichophyton rubrum and related dermatophytes reveals candidate genes involved in infection.</title>
        <authorList>
            <person name="Martinez D.A."/>
            <person name="Oliver B.G."/>
            <person name="Graeser Y."/>
            <person name="Goldberg J.M."/>
            <person name="Li W."/>
            <person name="Martinez-Rossi N.M."/>
            <person name="Monod M."/>
            <person name="Shelest E."/>
            <person name="Barton R.C."/>
            <person name="Birch E."/>
            <person name="Brakhage A.A."/>
            <person name="Chen Z."/>
            <person name="Gurr S.J."/>
            <person name="Heiman D."/>
            <person name="Heitman J."/>
            <person name="Kosti I."/>
            <person name="Rossi A."/>
            <person name="Saif S."/>
            <person name="Samalova M."/>
            <person name="Saunders C.W."/>
            <person name="Shea T."/>
            <person name="Summerbell R.C."/>
            <person name="Xu J."/>
            <person name="Young S."/>
            <person name="Zeng Q."/>
            <person name="Birren B.W."/>
            <person name="Cuomo C.A."/>
            <person name="White T.C."/>
        </authorList>
    </citation>
    <scope>NUCLEOTIDE SEQUENCE [LARGE SCALE GENOMIC DNA]</scope>
    <source>
        <strain evidence="5">ATCC MYA-4606 / CBS 127.97</strain>
    </source>
</reference>
<dbReference type="OrthoDB" id="27214at2759"/>
<keyword evidence="5" id="KW-1185">Reference proteome</keyword>
<dbReference type="GO" id="GO:0008236">
    <property type="term" value="F:serine-type peptidase activity"/>
    <property type="evidence" value="ECO:0007669"/>
    <property type="project" value="InterPro"/>
</dbReference>
<dbReference type="GO" id="GO:0006508">
    <property type="term" value="P:proteolysis"/>
    <property type="evidence" value="ECO:0007669"/>
    <property type="project" value="InterPro"/>
</dbReference>
<sequence>MVRIHQVIAGLLLCVAGIASAVEPCGQVAEIQQEHKKEKPSATEFEVPAQLAHECLLSVPFNLNNSLRLLDGLSYFWDFQSTKGWLPNPPKGYDLPPTDLDAGLEKIRSKALSGGYAGEYMFQSDLFNLVVSVHDGHFFLDLDLLSVFSFVRFDIGSLVSLSLKGRDFPRLYVLNDLKKSNKRSILGKKYAIDPKSAIKTIDGVDSVKWMEEWSLTKLDQDRDALYNHMFYGLPRTSRGRRGGFRQSGGIYPGDKTTLGFYNGTVTEYENSAFFEVSFVGVKDGETFYEKFCSVRDKESGEARVGGDLDDYFTPEDKKLPRVIGSPVSIPQLSSRLATRELPPYVNPDVNSTDGIVEGYFLKGWFTSTAVLVVKEFVAKGNTTEMELSYTIAKFLELCKKNKAKKLIIDVSGNGGGLVFLGYDLFKQLVPDGRILTPSNMRATQQLDAIGSKTNLLLNKPLDPRAAAAEKMRHSGFDLDAYVNIYDSKFSSWSDLYGPETLPQDNYTHPTKWDLSNIKMTLSAGGFIVSGYGNRTKIPPAAFSMKDMVIVTDGLCASTCSIFTDLMRRHGAKFIAVGGRPQPGPMQAVGGVKGPNVLTFRYLYYVLSVLYEKLSTAQERAVLDMTRAGEMYNKGLYVLGRLETRGRHSSINFRNAIWDEDKARTPRQFVNEPAECKAFFTPDSLYDPLSWWKRIATSWWGLKDICV</sequence>
<feature type="chain" id="PRO_5003288179" evidence="1">
    <location>
        <begin position="22"/>
        <end position="706"/>
    </location>
</feature>
<organism evidence="4 5">
    <name type="scientific">Trichophyton equinum (strain ATCC MYA-4606 / CBS 127.97)</name>
    <name type="common">Horse ringworm fungus</name>
    <dbReference type="NCBI Taxonomy" id="559882"/>
    <lineage>
        <taxon>Eukaryota</taxon>
        <taxon>Fungi</taxon>
        <taxon>Dikarya</taxon>
        <taxon>Ascomycota</taxon>
        <taxon>Pezizomycotina</taxon>
        <taxon>Eurotiomycetes</taxon>
        <taxon>Eurotiomycetidae</taxon>
        <taxon>Onygenales</taxon>
        <taxon>Arthrodermataceae</taxon>
        <taxon>Trichophyton</taxon>
    </lineage>
</organism>
<accession>F2PK60</accession>
<dbReference type="InterPro" id="IPR005151">
    <property type="entry name" value="Tail-specific_protease"/>
</dbReference>
<dbReference type="VEuPathDB" id="FungiDB:TEQG_01317"/>
<dbReference type="AlphaFoldDB" id="F2PK60"/>
<dbReference type="SUPFAM" id="SSF52096">
    <property type="entry name" value="ClpP/crotonase"/>
    <property type="match status" value="1"/>
</dbReference>
<evidence type="ECO:0000313" key="5">
    <source>
        <dbReference type="Proteomes" id="UP000009169"/>
    </source>
</evidence>
<dbReference type="Pfam" id="PF23658">
    <property type="entry name" value="PDZ_CPAF_rel"/>
    <property type="match status" value="1"/>
</dbReference>
<dbReference type="Gene3D" id="3.90.226.10">
    <property type="entry name" value="2-enoyl-CoA Hydratase, Chain A, domain 1"/>
    <property type="match status" value="1"/>
</dbReference>
<dbReference type="HOGENOM" id="CLU_014251_1_1_1"/>
<dbReference type="InterPro" id="IPR029045">
    <property type="entry name" value="ClpP/crotonase-like_dom_sf"/>
</dbReference>
<dbReference type="InterPro" id="IPR056186">
    <property type="entry name" value="PDZ_CPAF-rel"/>
</dbReference>
<feature type="signal peptide" evidence="1">
    <location>
        <begin position="1"/>
        <end position="21"/>
    </location>
</feature>
<evidence type="ECO:0000259" key="3">
    <source>
        <dbReference type="Pfam" id="PF23658"/>
    </source>
</evidence>
<name>F2PK60_TRIEC</name>
<dbReference type="PANTHER" id="PTHR37049">
    <property type="entry name" value="PEPTIDASE S41 FAMILY PROTEIN"/>
    <property type="match status" value="1"/>
</dbReference>
<dbReference type="eggNOG" id="ENOG502S4FW">
    <property type="taxonomic scope" value="Eukaryota"/>
</dbReference>
<feature type="domain" description="Tail specific protease" evidence="2">
    <location>
        <begin position="386"/>
        <end position="572"/>
    </location>
</feature>